<keyword evidence="2" id="KW-1133">Transmembrane helix</keyword>
<sequence length="268" mass="29797">MSDSAVFCGLFSLRRGVLFTSAVQMLHGLFWIFQGYDLSDEYSYKIWFFAALSGGFIFFVSLAGFVSTLQRVEEGIYIYFLSLVVQLALAVIHIALLYELITNFTDRTANLWSICQEIFLSTKKGRFKARWFFRLFRLQLWMYLAALDAFFVVYNITITYSLLLVLEAGGTGDEYLSAEDMLAGVTLNHKRSLSMFATSPCGGDAEEKEAEEAPLLLEEGAAASASEGVKESTEAGRGKRGSGEKERGSRMAGKEESKTPSDKQESPG</sequence>
<dbReference type="AlphaFoldDB" id="A0A0G4FJ17"/>
<name>A0A0G4FJ17_9ALVE</name>
<keyword evidence="2" id="KW-0812">Transmembrane</keyword>
<feature type="transmembrane region" description="Helical" evidence="2">
    <location>
        <begin position="76"/>
        <end position="98"/>
    </location>
</feature>
<feature type="transmembrane region" description="Helical" evidence="2">
    <location>
        <begin position="140"/>
        <end position="166"/>
    </location>
</feature>
<dbReference type="EMBL" id="CDMZ01000411">
    <property type="protein sequence ID" value="CEM13759.1"/>
    <property type="molecule type" value="Genomic_DNA"/>
</dbReference>
<evidence type="ECO:0000313" key="3">
    <source>
        <dbReference type="EMBL" id="CEM13759.1"/>
    </source>
</evidence>
<keyword evidence="2" id="KW-0472">Membrane</keyword>
<evidence type="ECO:0000256" key="2">
    <source>
        <dbReference type="SAM" id="Phobius"/>
    </source>
</evidence>
<reference evidence="3" key="1">
    <citation type="submission" date="2014-11" db="EMBL/GenBank/DDBJ databases">
        <authorList>
            <person name="Otto D Thomas"/>
            <person name="Naeem Raeece"/>
        </authorList>
    </citation>
    <scope>NUCLEOTIDE SEQUENCE</scope>
</reference>
<feature type="compositionally biased region" description="Basic and acidic residues" evidence="1">
    <location>
        <begin position="228"/>
        <end position="268"/>
    </location>
</feature>
<gene>
    <name evidence="3" type="ORF">Cvel_17298</name>
</gene>
<feature type="transmembrane region" description="Helical" evidence="2">
    <location>
        <begin position="16"/>
        <end position="34"/>
    </location>
</feature>
<protein>
    <submittedName>
        <fullName evidence="3">Uncharacterized protein</fullName>
    </submittedName>
</protein>
<organism evidence="3">
    <name type="scientific">Chromera velia CCMP2878</name>
    <dbReference type="NCBI Taxonomy" id="1169474"/>
    <lineage>
        <taxon>Eukaryota</taxon>
        <taxon>Sar</taxon>
        <taxon>Alveolata</taxon>
        <taxon>Colpodellida</taxon>
        <taxon>Chromeraceae</taxon>
        <taxon>Chromera</taxon>
    </lineage>
</organism>
<feature type="compositionally biased region" description="Low complexity" evidence="1">
    <location>
        <begin position="213"/>
        <end position="227"/>
    </location>
</feature>
<feature type="region of interest" description="Disordered" evidence="1">
    <location>
        <begin position="200"/>
        <end position="268"/>
    </location>
</feature>
<proteinExistence type="predicted"/>
<feature type="transmembrane region" description="Helical" evidence="2">
    <location>
        <begin position="46"/>
        <end position="69"/>
    </location>
</feature>
<evidence type="ECO:0000256" key="1">
    <source>
        <dbReference type="SAM" id="MobiDB-lite"/>
    </source>
</evidence>
<dbReference type="VEuPathDB" id="CryptoDB:Cvel_17298"/>
<accession>A0A0G4FJ17</accession>